<name>A0A0L6UJQ0_9BASI</name>
<comment type="caution">
    <text evidence="3">The sequence shown here is derived from an EMBL/GenBank/DDBJ whole genome shotgun (WGS) entry which is preliminary data.</text>
</comment>
<evidence type="ECO:0000313" key="3">
    <source>
        <dbReference type="EMBL" id="KNZ48764.1"/>
    </source>
</evidence>
<dbReference type="Proteomes" id="UP000037035">
    <property type="component" value="Unassembled WGS sequence"/>
</dbReference>
<feature type="transmembrane region" description="Helical" evidence="2">
    <location>
        <begin position="129"/>
        <end position="148"/>
    </location>
</feature>
<protein>
    <submittedName>
        <fullName evidence="3">Uncharacterized protein</fullName>
    </submittedName>
</protein>
<dbReference type="OrthoDB" id="3255758at2759"/>
<evidence type="ECO:0000256" key="1">
    <source>
        <dbReference type="SAM" id="MobiDB-lite"/>
    </source>
</evidence>
<feature type="compositionally biased region" description="Polar residues" evidence="1">
    <location>
        <begin position="8"/>
        <end position="45"/>
    </location>
</feature>
<keyword evidence="2" id="KW-0472">Membrane</keyword>
<feature type="region of interest" description="Disordered" evidence="1">
    <location>
        <begin position="1"/>
        <end position="52"/>
    </location>
</feature>
<reference evidence="3 4" key="1">
    <citation type="submission" date="2015-08" db="EMBL/GenBank/DDBJ databases">
        <title>Next Generation Sequencing and Analysis of the Genome of Puccinia sorghi L Schw, the Causal Agent of Maize Common Rust.</title>
        <authorList>
            <person name="Rochi L."/>
            <person name="Burguener G."/>
            <person name="Darino M."/>
            <person name="Turjanski A."/>
            <person name="Kreff E."/>
            <person name="Dieguez M.J."/>
            <person name="Sacco F."/>
        </authorList>
    </citation>
    <scope>NUCLEOTIDE SEQUENCE [LARGE SCALE GENOMIC DNA]</scope>
    <source>
        <strain evidence="3 4">RO10H11247</strain>
    </source>
</reference>
<dbReference type="EMBL" id="LAVV01010634">
    <property type="protein sequence ID" value="KNZ48764.1"/>
    <property type="molecule type" value="Genomic_DNA"/>
</dbReference>
<proteinExistence type="predicted"/>
<dbReference type="AlphaFoldDB" id="A0A0L6UJQ0"/>
<organism evidence="3 4">
    <name type="scientific">Puccinia sorghi</name>
    <dbReference type="NCBI Taxonomy" id="27349"/>
    <lineage>
        <taxon>Eukaryota</taxon>
        <taxon>Fungi</taxon>
        <taxon>Dikarya</taxon>
        <taxon>Basidiomycota</taxon>
        <taxon>Pucciniomycotina</taxon>
        <taxon>Pucciniomycetes</taxon>
        <taxon>Pucciniales</taxon>
        <taxon>Pucciniaceae</taxon>
        <taxon>Puccinia</taxon>
    </lineage>
</organism>
<sequence>MPLFNPWSPHNPSEFQMPPSRSTKYKSQSSFGTPFRQWSDSQKSLPHSPPVPINSNDSMDIEPFSPSTLAVKTTPTGCKAVKLFWTAELEKAALELYIQAKHIAWLPWDSRKNSRTWIWMERNVNLNTIRYFSLFFHSFFVVFFWFFFSHCPADLSCTQGFKKDYDTFSELKKDSCFRWNDETWEVTTPDQVWNNYLMVFIHASEFDDLDQLSVINVFYSERKAAIYISSQRRELCIQ</sequence>
<keyword evidence="2" id="KW-1133">Transmembrane helix</keyword>
<evidence type="ECO:0000256" key="2">
    <source>
        <dbReference type="SAM" id="Phobius"/>
    </source>
</evidence>
<keyword evidence="2" id="KW-0812">Transmembrane</keyword>
<accession>A0A0L6UJQ0</accession>
<gene>
    <name evidence="3" type="ORF">VP01_5422g1</name>
</gene>
<evidence type="ECO:0000313" key="4">
    <source>
        <dbReference type="Proteomes" id="UP000037035"/>
    </source>
</evidence>
<dbReference type="VEuPathDB" id="FungiDB:VP01_5422g1"/>
<keyword evidence="4" id="KW-1185">Reference proteome</keyword>